<reference evidence="3" key="1">
    <citation type="submission" date="2021-01" db="EMBL/GenBank/DDBJ databases">
        <authorList>
            <person name="Corre E."/>
            <person name="Pelletier E."/>
            <person name="Niang G."/>
            <person name="Scheremetjew M."/>
            <person name="Finn R."/>
            <person name="Kale V."/>
            <person name="Holt S."/>
            <person name="Cochrane G."/>
            <person name="Meng A."/>
            <person name="Brown T."/>
            <person name="Cohen L."/>
        </authorList>
    </citation>
    <scope>NUCLEOTIDE SEQUENCE</scope>
    <source>
        <strain evidence="3">Isolate 1302-5</strain>
    </source>
</reference>
<dbReference type="InterPro" id="IPR023210">
    <property type="entry name" value="NADP_OxRdtase_dom"/>
</dbReference>
<dbReference type="PRINTS" id="PR00069">
    <property type="entry name" value="ALDKETRDTASE"/>
</dbReference>
<evidence type="ECO:0000259" key="2">
    <source>
        <dbReference type="Pfam" id="PF00248"/>
    </source>
</evidence>
<dbReference type="CDD" id="cd19071">
    <property type="entry name" value="AKR_AKR1-5-like"/>
    <property type="match status" value="1"/>
</dbReference>
<keyword evidence="1" id="KW-0472">Membrane</keyword>
<gene>
    <name evidence="3" type="ORF">OAUR00152_LOCUS26451</name>
</gene>
<dbReference type="AlphaFoldDB" id="A0A7S4N2L4"/>
<organism evidence="3">
    <name type="scientific">Odontella aurita</name>
    <dbReference type="NCBI Taxonomy" id="265563"/>
    <lineage>
        <taxon>Eukaryota</taxon>
        <taxon>Sar</taxon>
        <taxon>Stramenopiles</taxon>
        <taxon>Ochrophyta</taxon>
        <taxon>Bacillariophyta</taxon>
        <taxon>Mediophyceae</taxon>
        <taxon>Biddulphiophycidae</taxon>
        <taxon>Eupodiscales</taxon>
        <taxon>Odontellaceae</taxon>
        <taxon>Odontella</taxon>
    </lineage>
</organism>
<dbReference type="Gene3D" id="3.20.20.100">
    <property type="entry name" value="NADP-dependent oxidoreductase domain"/>
    <property type="match status" value="1"/>
</dbReference>
<feature type="domain" description="NADP-dependent oxidoreductase" evidence="2">
    <location>
        <begin position="73"/>
        <end position="318"/>
    </location>
</feature>
<evidence type="ECO:0000313" key="3">
    <source>
        <dbReference type="EMBL" id="CAE2260391.1"/>
    </source>
</evidence>
<dbReference type="Pfam" id="PF00248">
    <property type="entry name" value="Aldo_ket_red"/>
    <property type="match status" value="1"/>
</dbReference>
<sequence length="343" mass="38890">MVRVSKTTLRSPKLSPHLHWMFLSIIFFTAALFGLYLHLSSKEQRMHENMIRASRSSALGIIESGKPYIIYGTAWKEDQTSRLVSEAIRSGFRFVDTACQPKHYREEGVGEGWSSAAQELGLRRSDLFLQTKFSSLNGQDPNSTPYDKTASLEDQVRQSVEASLVNLRTSYLDSLVLHSPMSTHEDTMTVWRVFESLVDEKKVLGLGVSNCYDLAKFVKIYDGARVKPAVLQNRFYSKSGFDVGLRNFCKDKGIQYQSFWTLTGNRKALKTTDIEAIAARKKLTPSTLMYAYMMTLGHTPLSGTTSRDHMDEDIAIMRRIHDGEEIFKDDELKKMSDILGIPT</sequence>
<dbReference type="PANTHER" id="PTHR11732">
    <property type="entry name" value="ALDO/KETO REDUCTASE"/>
    <property type="match status" value="1"/>
</dbReference>
<feature type="transmembrane region" description="Helical" evidence="1">
    <location>
        <begin position="20"/>
        <end position="39"/>
    </location>
</feature>
<dbReference type="InterPro" id="IPR036812">
    <property type="entry name" value="NAD(P)_OxRdtase_dom_sf"/>
</dbReference>
<dbReference type="SUPFAM" id="SSF51430">
    <property type="entry name" value="NAD(P)-linked oxidoreductase"/>
    <property type="match status" value="1"/>
</dbReference>
<keyword evidence="1" id="KW-1133">Transmembrane helix</keyword>
<dbReference type="GO" id="GO:0016491">
    <property type="term" value="F:oxidoreductase activity"/>
    <property type="evidence" value="ECO:0007669"/>
    <property type="project" value="InterPro"/>
</dbReference>
<evidence type="ECO:0000256" key="1">
    <source>
        <dbReference type="SAM" id="Phobius"/>
    </source>
</evidence>
<name>A0A7S4N2L4_9STRA</name>
<accession>A0A7S4N2L4</accession>
<protein>
    <recommendedName>
        <fullName evidence="2">NADP-dependent oxidoreductase domain-containing protein</fullName>
    </recommendedName>
</protein>
<keyword evidence="1" id="KW-0812">Transmembrane</keyword>
<dbReference type="InterPro" id="IPR020471">
    <property type="entry name" value="AKR"/>
</dbReference>
<proteinExistence type="predicted"/>
<dbReference type="EMBL" id="HBKQ01038286">
    <property type="protein sequence ID" value="CAE2260391.1"/>
    <property type="molecule type" value="Transcribed_RNA"/>
</dbReference>